<dbReference type="InterPro" id="IPR008920">
    <property type="entry name" value="TF_FadR/GntR_C"/>
</dbReference>
<evidence type="ECO:0000256" key="2">
    <source>
        <dbReference type="ARBA" id="ARBA00023125"/>
    </source>
</evidence>
<keyword evidence="1" id="KW-0805">Transcription regulation</keyword>
<reference evidence="6" key="1">
    <citation type="journal article" date="2021" name="PeerJ">
        <title>Extensive microbial diversity within the chicken gut microbiome revealed by metagenomics and culture.</title>
        <authorList>
            <person name="Gilroy R."/>
            <person name="Ravi A."/>
            <person name="Getino M."/>
            <person name="Pursley I."/>
            <person name="Horton D.L."/>
            <person name="Alikhan N.F."/>
            <person name="Baker D."/>
            <person name="Gharbi K."/>
            <person name="Hall N."/>
            <person name="Watson M."/>
            <person name="Adriaenssens E.M."/>
            <person name="Foster-Nyarko E."/>
            <person name="Jarju S."/>
            <person name="Secka A."/>
            <person name="Antonio M."/>
            <person name="Oren A."/>
            <person name="Chaudhuri R.R."/>
            <person name="La Ragione R."/>
            <person name="Hildebrand F."/>
            <person name="Pallen M.J."/>
        </authorList>
    </citation>
    <scope>NUCLEOTIDE SEQUENCE</scope>
    <source>
        <strain evidence="6">9264</strain>
    </source>
</reference>
<feature type="domain" description="GntR C-terminal" evidence="5">
    <location>
        <begin position="83"/>
        <end position="212"/>
    </location>
</feature>
<dbReference type="AlphaFoldDB" id="A0A9D2U936"/>
<dbReference type="EMBL" id="DWUQ01000068">
    <property type="protein sequence ID" value="HJD44074.1"/>
    <property type="molecule type" value="Genomic_DNA"/>
</dbReference>
<organism evidence="6 7">
    <name type="scientific">Candidatus Paenalcaligenes intestinipullorum</name>
    <dbReference type="NCBI Taxonomy" id="2838718"/>
    <lineage>
        <taxon>Bacteria</taxon>
        <taxon>Pseudomonadati</taxon>
        <taxon>Pseudomonadota</taxon>
        <taxon>Betaproteobacteria</taxon>
        <taxon>Burkholderiales</taxon>
        <taxon>Alcaligenaceae</taxon>
        <taxon>Paenalcaligenes</taxon>
    </lineage>
</organism>
<sequence length="222" mass="25306">MVTKPSQPRLLADQAFECLRELLRTAGLREGQFVSISDLVTLTGFPLAPTREAVQKAAALGLVSIVPKRGVLILEGDDEIARQCLDLRCMFDQEGARRLCRQHDRERIVQLMEVHRQIIQEAQDKDVTTALQRRAMTTDWDMHALLAEGLNNDTALALYTNNRDKLTIMYNSRPLLPDRLVPAFNEHLLILQAILDHNEPAAVQAIADHYRQIHRWWGILDD</sequence>
<dbReference type="GO" id="GO:0003700">
    <property type="term" value="F:DNA-binding transcription factor activity"/>
    <property type="evidence" value="ECO:0007669"/>
    <property type="project" value="InterPro"/>
</dbReference>
<dbReference type="GO" id="GO:0003677">
    <property type="term" value="F:DNA binding"/>
    <property type="evidence" value="ECO:0007669"/>
    <property type="project" value="UniProtKB-KW"/>
</dbReference>
<accession>A0A9D2U936</accession>
<keyword evidence="2" id="KW-0238">DNA-binding</keyword>
<dbReference type="SMART" id="SM00895">
    <property type="entry name" value="FCD"/>
    <property type="match status" value="1"/>
</dbReference>
<dbReference type="InterPro" id="IPR036390">
    <property type="entry name" value="WH_DNA-bd_sf"/>
</dbReference>
<evidence type="ECO:0000259" key="5">
    <source>
        <dbReference type="SMART" id="SM00895"/>
    </source>
</evidence>
<gene>
    <name evidence="6" type="ORF">H9906_03495</name>
</gene>
<evidence type="ECO:0000313" key="7">
    <source>
        <dbReference type="Proteomes" id="UP000823889"/>
    </source>
</evidence>
<dbReference type="Gene3D" id="1.20.120.530">
    <property type="entry name" value="GntR ligand-binding domain-like"/>
    <property type="match status" value="1"/>
</dbReference>
<dbReference type="Proteomes" id="UP000823889">
    <property type="component" value="Unassembled WGS sequence"/>
</dbReference>
<dbReference type="InterPro" id="IPR036388">
    <property type="entry name" value="WH-like_DNA-bd_sf"/>
</dbReference>
<evidence type="ECO:0000256" key="1">
    <source>
        <dbReference type="ARBA" id="ARBA00023015"/>
    </source>
</evidence>
<keyword evidence="3" id="KW-0804">Transcription</keyword>
<evidence type="ECO:0000256" key="3">
    <source>
        <dbReference type="ARBA" id="ARBA00023163"/>
    </source>
</evidence>
<protein>
    <submittedName>
        <fullName evidence="6">GntR family transcriptional regulator</fullName>
    </submittedName>
</protein>
<dbReference type="Pfam" id="PF07729">
    <property type="entry name" value="FCD"/>
    <property type="match status" value="1"/>
</dbReference>
<dbReference type="SMART" id="SM00345">
    <property type="entry name" value="HTH_GNTR"/>
    <property type="match status" value="1"/>
</dbReference>
<dbReference type="PANTHER" id="PTHR43537:SF24">
    <property type="entry name" value="GLUCONATE OPERON TRANSCRIPTIONAL REPRESSOR"/>
    <property type="match status" value="1"/>
</dbReference>
<proteinExistence type="predicted"/>
<dbReference type="InterPro" id="IPR011711">
    <property type="entry name" value="GntR_C"/>
</dbReference>
<dbReference type="Gene3D" id="1.10.10.10">
    <property type="entry name" value="Winged helix-like DNA-binding domain superfamily/Winged helix DNA-binding domain"/>
    <property type="match status" value="1"/>
</dbReference>
<dbReference type="SUPFAM" id="SSF46785">
    <property type="entry name" value="Winged helix' DNA-binding domain"/>
    <property type="match status" value="1"/>
</dbReference>
<dbReference type="SUPFAM" id="SSF48008">
    <property type="entry name" value="GntR ligand-binding domain-like"/>
    <property type="match status" value="1"/>
</dbReference>
<comment type="caution">
    <text evidence="6">The sequence shown here is derived from an EMBL/GenBank/DDBJ whole genome shotgun (WGS) entry which is preliminary data.</text>
</comment>
<dbReference type="PANTHER" id="PTHR43537">
    <property type="entry name" value="TRANSCRIPTIONAL REGULATOR, GNTR FAMILY"/>
    <property type="match status" value="1"/>
</dbReference>
<name>A0A9D2U936_9BURK</name>
<feature type="domain" description="HTH gntR-type" evidence="4">
    <location>
        <begin position="15"/>
        <end position="73"/>
    </location>
</feature>
<evidence type="ECO:0000259" key="4">
    <source>
        <dbReference type="SMART" id="SM00345"/>
    </source>
</evidence>
<dbReference type="InterPro" id="IPR000524">
    <property type="entry name" value="Tscrpt_reg_HTH_GntR"/>
</dbReference>
<evidence type="ECO:0000313" key="6">
    <source>
        <dbReference type="EMBL" id="HJD44074.1"/>
    </source>
</evidence>
<reference evidence="6" key="2">
    <citation type="submission" date="2021-04" db="EMBL/GenBank/DDBJ databases">
        <authorList>
            <person name="Gilroy R."/>
        </authorList>
    </citation>
    <scope>NUCLEOTIDE SEQUENCE</scope>
    <source>
        <strain evidence="6">9264</strain>
    </source>
</reference>